<keyword evidence="8 12" id="KW-0472">Membrane</keyword>
<feature type="domain" description="G-protein coupled receptors family 1 profile" evidence="13">
    <location>
        <begin position="38"/>
        <end position="286"/>
    </location>
</feature>
<dbReference type="InterPro" id="IPR050516">
    <property type="entry name" value="Olfactory_GPCR"/>
</dbReference>
<keyword evidence="4 12" id="KW-0812">Transmembrane</keyword>
<dbReference type="AlphaFoldDB" id="A0A8D2CYD1"/>
<comment type="function">
    <text evidence="11">Possible taste receptor.</text>
</comment>
<dbReference type="InterPro" id="IPR017452">
    <property type="entry name" value="GPCR_Rhodpsn_7TM"/>
</dbReference>
<comment type="subcellular location">
    <subcellularLocation>
        <location evidence="1">Cell membrane</location>
        <topology evidence="1">Multi-pass membrane protein</topology>
    </subcellularLocation>
</comment>
<evidence type="ECO:0000256" key="2">
    <source>
        <dbReference type="ARBA" id="ARBA00022475"/>
    </source>
</evidence>
<sequence>MNQTLVTEFIILGFLETPCLRGLLFLGFLGLYLAALSGNLLIMVTISTSPALHTPMYFFLVNLAAVDILCTSTILPKLLGSMVGERTISYGGCMAQLFFFTWSMGAELLLFSAMAYDRYVAICQPLHYGARMGSRACALLTGAVWAISLTNSSVNTGLMLHLPLCKSGIVEHFFCEIPPLLKLSCAPTRLNEAMAFTADVFLAIGNFSVIMLSYGCVIASILRMRSAAGKRKAFSTCSSHLLVVTLYYSTVIYTYIRPASSYSLHKDKVVSIIYTSVAPTLNPLIYTLRNKDVKVAFRRLLSFN</sequence>
<evidence type="ECO:0000313" key="14">
    <source>
        <dbReference type="Ensembl" id="ENSSVLP00005016711.1"/>
    </source>
</evidence>
<evidence type="ECO:0000256" key="9">
    <source>
        <dbReference type="ARBA" id="ARBA00023170"/>
    </source>
</evidence>
<keyword evidence="6 12" id="KW-1133">Transmembrane helix</keyword>
<keyword evidence="7" id="KW-0297">G-protein coupled receptor</keyword>
<keyword evidence="15" id="KW-1185">Reference proteome</keyword>
<feature type="transmembrane region" description="Helical" evidence="12">
    <location>
        <begin position="136"/>
        <end position="154"/>
    </location>
</feature>
<dbReference type="PANTHER" id="PTHR26452">
    <property type="entry name" value="OLFACTORY RECEPTOR"/>
    <property type="match status" value="1"/>
</dbReference>
<evidence type="ECO:0000256" key="4">
    <source>
        <dbReference type="ARBA" id="ARBA00022692"/>
    </source>
</evidence>
<keyword evidence="10" id="KW-0807">Transducer</keyword>
<dbReference type="Gene3D" id="1.20.1070.10">
    <property type="entry name" value="Rhodopsin 7-helix transmembrane proteins"/>
    <property type="match status" value="1"/>
</dbReference>
<dbReference type="SUPFAM" id="SSF81321">
    <property type="entry name" value="Family A G protein-coupled receptor-like"/>
    <property type="match status" value="1"/>
</dbReference>
<dbReference type="PRINTS" id="PR00245">
    <property type="entry name" value="OLFACTORYR"/>
</dbReference>
<dbReference type="InterPro" id="IPR000276">
    <property type="entry name" value="GPCR_Rhodpsn"/>
</dbReference>
<feature type="transmembrane region" description="Helical" evidence="12">
    <location>
        <begin position="56"/>
        <end position="75"/>
    </location>
</feature>
<keyword evidence="3" id="KW-0716">Sensory transduction</keyword>
<dbReference type="PROSITE" id="PS50262">
    <property type="entry name" value="G_PROTEIN_RECEP_F1_2"/>
    <property type="match status" value="1"/>
</dbReference>
<dbReference type="Pfam" id="PF13853">
    <property type="entry name" value="7tm_4"/>
    <property type="match status" value="1"/>
</dbReference>
<protein>
    <recommendedName>
        <fullName evidence="13">G-protein coupled receptors family 1 profile domain-containing protein</fullName>
    </recommendedName>
</protein>
<dbReference type="GeneTree" id="ENSGT00940000163652"/>
<name>A0A8D2CYD1_SCIVU</name>
<evidence type="ECO:0000259" key="13">
    <source>
        <dbReference type="PROSITE" id="PS50262"/>
    </source>
</evidence>
<evidence type="ECO:0000256" key="12">
    <source>
        <dbReference type="SAM" id="Phobius"/>
    </source>
</evidence>
<evidence type="ECO:0000256" key="6">
    <source>
        <dbReference type="ARBA" id="ARBA00022989"/>
    </source>
</evidence>
<organism evidence="14 15">
    <name type="scientific">Sciurus vulgaris</name>
    <name type="common">Eurasian red squirrel</name>
    <dbReference type="NCBI Taxonomy" id="55149"/>
    <lineage>
        <taxon>Eukaryota</taxon>
        <taxon>Metazoa</taxon>
        <taxon>Chordata</taxon>
        <taxon>Craniata</taxon>
        <taxon>Vertebrata</taxon>
        <taxon>Euteleostomi</taxon>
        <taxon>Mammalia</taxon>
        <taxon>Eutheria</taxon>
        <taxon>Euarchontoglires</taxon>
        <taxon>Glires</taxon>
        <taxon>Rodentia</taxon>
        <taxon>Sciuromorpha</taxon>
        <taxon>Sciuridae</taxon>
        <taxon>Sciurinae</taxon>
        <taxon>Sciurini</taxon>
        <taxon>Sciurus</taxon>
    </lineage>
</organism>
<feature type="transmembrane region" description="Helical" evidence="12">
    <location>
        <begin position="200"/>
        <end position="222"/>
    </location>
</feature>
<dbReference type="Ensembl" id="ENSSVLT00005018575.1">
    <property type="protein sequence ID" value="ENSSVLP00005016711.1"/>
    <property type="gene ID" value="ENSSVLG00005013317.1"/>
</dbReference>
<dbReference type="GO" id="GO:0004984">
    <property type="term" value="F:olfactory receptor activity"/>
    <property type="evidence" value="ECO:0007669"/>
    <property type="project" value="InterPro"/>
</dbReference>
<feature type="transmembrane region" description="Helical" evidence="12">
    <location>
        <begin position="23"/>
        <end position="44"/>
    </location>
</feature>
<feature type="transmembrane region" description="Helical" evidence="12">
    <location>
        <begin position="268"/>
        <end position="288"/>
    </location>
</feature>
<dbReference type="GO" id="GO:0005886">
    <property type="term" value="C:plasma membrane"/>
    <property type="evidence" value="ECO:0007669"/>
    <property type="project" value="UniProtKB-SubCell"/>
</dbReference>
<keyword evidence="9" id="KW-0675">Receptor</keyword>
<evidence type="ECO:0000256" key="7">
    <source>
        <dbReference type="ARBA" id="ARBA00023040"/>
    </source>
</evidence>
<accession>A0A8D2CYD1</accession>
<proteinExistence type="predicted"/>
<evidence type="ECO:0000256" key="8">
    <source>
        <dbReference type="ARBA" id="ARBA00023136"/>
    </source>
</evidence>
<reference evidence="14" key="1">
    <citation type="submission" date="2025-08" db="UniProtKB">
        <authorList>
            <consortium name="Ensembl"/>
        </authorList>
    </citation>
    <scope>IDENTIFICATION</scope>
</reference>
<dbReference type="GO" id="GO:0004930">
    <property type="term" value="F:G protein-coupled receptor activity"/>
    <property type="evidence" value="ECO:0007669"/>
    <property type="project" value="UniProtKB-KW"/>
</dbReference>
<keyword evidence="5" id="KW-0552">Olfaction</keyword>
<evidence type="ECO:0000313" key="15">
    <source>
        <dbReference type="Proteomes" id="UP000694564"/>
    </source>
</evidence>
<evidence type="ECO:0000256" key="3">
    <source>
        <dbReference type="ARBA" id="ARBA00022606"/>
    </source>
</evidence>
<dbReference type="FunFam" id="1.20.1070.10:FF:000015">
    <property type="entry name" value="Olfactory receptor"/>
    <property type="match status" value="1"/>
</dbReference>
<dbReference type="CDD" id="cd15232">
    <property type="entry name" value="7tmA_OR13-like"/>
    <property type="match status" value="1"/>
</dbReference>
<evidence type="ECO:0000256" key="10">
    <source>
        <dbReference type="ARBA" id="ARBA00023224"/>
    </source>
</evidence>
<dbReference type="InterPro" id="IPR000725">
    <property type="entry name" value="Olfact_rcpt"/>
</dbReference>
<keyword evidence="2" id="KW-1003">Cell membrane</keyword>
<evidence type="ECO:0000256" key="1">
    <source>
        <dbReference type="ARBA" id="ARBA00004651"/>
    </source>
</evidence>
<dbReference type="Proteomes" id="UP000694564">
    <property type="component" value="Chromosome 4"/>
</dbReference>
<dbReference type="PRINTS" id="PR00237">
    <property type="entry name" value="GPCRRHODOPSN"/>
</dbReference>
<evidence type="ECO:0000256" key="11">
    <source>
        <dbReference type="ARBA" id="ARBA00053672"/>
    </source>
</evidence>
<feature type="transmembrane region" description="Helical" evidence="12">
    <location>
        <begin position="234"/>
        <end position="256"/>
    </location>
</feature>
<reference evidence="14" key="2">
    <citation type="submission" date="2025-09" db="UniProtKB">
        <authorList>
            <consortium name="Ensembl"/>
        </authorList>
    </citation>
    <scope>IDENTIFICATION</scope>
</reference>
<dbReference type="OrthoDB" id="6145535at2759"/>
<evidence type="ECO:0000256" key="5">
    <source>
        <dbReference type="ARBA" id="ARBA00022725"/>
    </source>
</evidence>
<feature type="transmembrane region" description="Helical" evidence="12">
    <location>
        <begin position="95"/>
        <end position="116"/>
    </location>
</feature>